<accession>A0A1X1USW5</accession>
<reference evidence="1 2" key="1">
    <citation type="submission" date="2016-01" db="EMBL/GenBank/DDBJ databases">
        <title>The new phylogeny of the genus Mycobacterium.</title>
        <authorList>
            <person name="Tarcisio F."/>
            <person name="Conor M."/>
            <person name="Antonella G."/>
            <person name="Elisabetta G."/>
            <person name="Giulia F.S."/>
            <person name="Sara T."/>
            <person name="Anna F."/>
            <person name="Clotilde B."/>
            <person name="Roberto B."/>
            <person name="Veronica D.S."/>
            <person name="Fabio R."/>
            <person name="Monica P."/>
            <person name="Olivier J."/>
            <person name="Enrico T."/>
            <person name="Nicola S."/>
        </authorList>
    </citation>
    <scope>NUCLEOTIDE SEQUENCE [LARGE SCALE GENOMIC DNA]</scope>
    <source>
        <strain evidence="1 2">DSM 45731</strain>
    </source>
</reference>
<name>A0A1X1USW5_9MYCO</name>
<proteinExistence type="predicted"/>
<evidence type="ECO:0008006" key="3">
    <source>
        <dbReference type="Google" id="ProtNLM"/>
    </source>
</evidence>
<sequence length="293" mass="32845">MQTIDWPFRAAEALDAGALTFRELRRFHAAVYPGVWAPREVELSADQRARAAWLWSGRKGVLAGLSASAMLGAKWIEPATPAELVHTNRRPPPLIIVHTDALLSDEIQAVSGMPATTPVRTAFDLGRRLGRKEAVQRIDALMNATNVKVKDIEAVIGRHRGVRGLRQLCKTLELVDGGAESPYESLTRLLLVQAGFPRPQTQIPVYDEYGFVVARIDMGWPQWRVGVDFEGAHHWTDPRQRDWDVERYAKLSELGWTDVRLTAGTLHHNPRLFLNRVGAALIGRGCPKTWKDR</sequence>
<dbReference type="EMBL" id="LQOW01000024">
    <property type="protein sequence ID" value="ORV59739.1"/>
    <property type="molecule type" value="Genomic_DNA"/>
</dbReference>
<evidence type="ECO:0000313" key="1">
    <source>
        <dbReference type="EMBL" id="ORV59739.1"/>
    </source>
</evidence>
<dbReference type="SUPFAM" id="SSF52980">
    <property type="entry name" value="Restriction endonuclease-like"/>
    <property type="match status" value="1"/>
</dbReference>
<evidence type="ECO:0000313" key="2">
    <source>
        <dbReference type="Proteomes" id="UP000194000"/>
    </source>
</evidence>
<dbReference type="OrthoDB" id="3173471at2"/>
<dbReference type="Proteomes" id="UP000194000">
    <property type="component" value="Unassembled WGS sequence"/>
</dbReference>
<dbReference type="InterPro" id="IPR011335">
    <property type="entry name" value="Restrct_endonuc-II-like"/>
</dbReference>
<dbReference type="STRING" id="1260918.AWC06_16645"/>
<protein>
    <recommendedName>
        <fullName evidence="3">DUF559 domain-containing protein</fullName>
    </recommendedName>
</protein>
<keyword evidence="2" id="KW-1185">Reference proteome</keyword>
<dbReference type="AlphaFoldDB" id="A0A1X1USW5"/>
<comment type="caution">
    <text evidence="1">The sequence shown here is derived from an EMBL/GenBank/DDBJ whole genome shotgun (WGS) entry which is preliminary data.</text>
</comment>
<gene>
    <name evidence="1" type="ORF">AWC06_16645</name>
</gene>
<organism evidence="1 2">
    <name type="scientific">Mycobacterium fragae</name>
    <dbReference type="NCBI Taxonomy" id="1260918"/>
    <lineage>
        <taxon>Bacteria</taxon>
        <taxon>Bacillati</taxon>
        <taxon>Actinomycetota</taxon>
        <taxon>Actinomycetes</taxon>
        <taxon>Mycobacteriales</taxon>
        <taxon>Mycobacteriaceae</taxon>
        <taxon>Mycobacterium</taxon>
    </lineage>
</organism>
<dbReference type="RefSeq" id="WP_085197734.1">
    <property type="nucleotide sequence ID" value="NZ_JACKVI010000014.1"/>
</dbReference>